<evidence type="ECO:0000313" key="9">
    <source>
        <dbReference type="EnsemblMetazoa" id="CJA39261.1"/>
    </source>
</evidence>
<evidence type="ECO:0000256" key="3">
    <source>
        <dbReference type="ARBA" id="ARBA00022723"/>
    </source>
</evidence>
<reference evidence="9" key="2">
    <citation type="submission" date="2022-06" db="UniProtKB">
        <authorList>
            <consortium name="EnsemblMetazoa"/>
        </authorList>
    </citation>
    <scope>IDENTIFICATION</scope>
    <source>
        <strain evidence="9">DF5081</strain>
    </source>
</reference>
<evidence type="ECO:0000313" key="10">
    <source>
        <dbReference type="Proteomes" id="UP000005237"/>
    </source>
</evidence>
<feature type="binding site" evidence="7">
    <location>
        <position position="232"/>
    </location>
    <ligand>
        <name>Zn(2+)</name>
        <dbReference type="ChEBI" id="CHEBI:29105"/>
        <note>catalytic</note>
    </ligand>
</feature>
<name>A0A8R1ENE2_CAEJA</name>
<dbReference type="GO" id="GO:0046872">
    <property type="term" value="F:metal ion binding"/>
    <property type="evidence" value="ECO:0007669"/>
    <property type="project" value="UniProtKB-KW"/>
</dbReference>
<dbReference type="Gene3D" id="3.10.170.20">
    <property type="match status" value="1"/>
</dbReference>
<evidence type="ECO:0000256" key="8">
    <source>
        <dbReference type="RuleBase" id="RU366077"/>
    </source>
</evidence>
<keyword evidence="2 8" id="KW-0645">Protease</keyword>
<dbReference type="Proteomes" id="UP000005237">
    <property type="component" value="Unassembled WGS sequence"/>
</dbReference>
<feature type="chain" id="PRO_5035966078" description="Leishmanolysin-like peptidase" evidence="8">
    <location>
        <begin position="17"/>
        <end position="399"/>
    </location>
</feature>
<evidence type="ECO:0000256" key="6">
    <source>
        <dbReference type="ARBA" id="ARBA00023049"/>
    </source>
</evidence>
<dbReference type="Gene3D" id="3.90.132.10">
    <property type="entry name" value="Leishmanolysin , domain 2"/>
    <property type="match status" value="1"/>
</dbReference>
<dbReference type="GO" id="GO:0004222">
    <property type="term" value="F:metalloendopeptidase activity"/>
    <property type="evidence" value="ECO:0007669"/>
    <property type="project" value="UniProtKB-UniRule"/>
</dbReference>
<keyword evidence="10" id="KW-1185">Reference proteome</keyword>
<dbReference type="SUPFAM" id="SSF55486">
    <property type="entry name" value="Metalloproteases ('zincins'), catalytic domain"/>
    <property type="match status" value="1"/>
</dbReference>
<sequence length="399" mass="45265">MLLHLLCNLLFSVTTALCSMRIMTVSGYGALPFDMQSELQKSLKWFENAFHVTKHPQPVTLDDVIHRIPEYRRFSTVFVQTPEKNANFPMKSDNFQNLLAFADFTVFVVSKDPAKCQLDPGLLAEALPISLAADTRPPLAIMSICPRDRHPVPFFDLFRHEILHGMGYGLIIDKSKLTVKKSEKYTWKTPKGGQPAIRHYLDFDDFALKVAKDHFKCQTMVGVEADGERKNHLNEYIFGNELMTTDLEASGNIFSYISAAIIERTYNGKEQWYKVNQTFIHAEASQYKFAKNFGCEFLTKSCFEFINHVERSNNSRTIEPFCSRNDKNMCYGPPGLPSRHLKADCTPLNVFSQQVADNGVKPTYGFSSQISQRRFCPIIKNSQNLPPNYELGPCPGATG</sequence>
<feature type="signal peptide" evidence="8">
    <location>
        <begin position="1"/>
        <end position="16"/>
    </location>
</feature>
<comment type="cofactor">
    <cofactor evidence="7 8">
        <name>Zn(2+)</name>
        <dbReference type="ChEBI" id="CHEBI:29105"/>
    </cofactor>
    <text evidence="7 8">Binds 1 zinc ion per subunit.</text>
</comment>
<protein>
    <recommendedName>
        <fullName evidence="8">Leishmanolysin-like peptidase</fullName>
        <ecNumber evidence="8">3.4.24.-</ecNumber>
    </recommendedName>
</protein>
<dbReference type="Pfam" id="PF01457">
    <property type="entry name" value="Peptidase_M8"/>
    <property type="match status" value="1"/>
</dbReference>
<dbReference type="GO" id="GO:0006508">
    <property type="term" value="P:proteolysis"/>
    <property type="evidence" value="ECO:0007669"/>
    <property type="project" value="UniProtKB-KW"/>
</dbReference>
<keyword evidence="5 7" id="KW-0862">Zinc</keyword>
<dbReference type="GO" id="GO:0016020">
    <property type="term" value="C:membrane"/>
    <property type="evidence" value="ECO:0007669"/>
    <property type="project" value="InterPro"/>
</dbReference>
<dbReference type="EC" id="3.4.24.-" evidence="8"/>
<keyword evidence="3 7" id="KW-0479">Metal-binding</keyword>
<evidence type="ECO:0000256" key="2">
    <source>
        <dbReference type="ARBA" id="ARBA00022670"/>
    </source>
</evidence>
<evidence type="ECO:0000256" key="7">
    <source>
        <dbReference type="PIRSR" id="PIRSR601577-2"/>
    </source>
</evidence>
<accession>A0A8R1ENE2</accession>
<organism evidence="9 10">
    <name type="scientific">Caenorhabditis japonica</name>
    <dbReference type="NCBI Taxonomy" id="281687"/>
    <lineage>
        <taxon>Eukaryota</taxon>
        <taxon>Metazoa</taxon>
        <taxon>Ecdysozoa</taxon>
        <taxon>Nematoda</taxon>
        <taxon>Chromadorea</taxon>
        <taxon>Rhabditida</taxon>
        <taxon>Rhabditina</taxon>
        <taxon>Rhabditomorpha</taxon>
        <taxon>Rhabditoidea</taxon>
        <taxon>Rhabditidae</taxon>
        <taxon>Peloderinae</taxon>
        <taxon>Caenorhabditis</taxon>
    </lineage>
</organism>
<dbReference type="GO" id="GO:0005737">
    <property type="term" value="C:cytoplasm"/>
    <property type="evidence" value="ECO:0007669"/>
    <property type="project" value="TreeGrafter"/>
</dbReference>
<dbReference type="GO" id="GO:0007155">
    <property type="term" value="P:cell adhesion"/>
    <property type="evidence" value="ECO:0007669"/>
    <property type="project" value="InterPro"/>
</dbReference>
<dbReference type="PANTHER" id="PTHR10942">
    <property type="entry name" value="LEISHMANOLYSIN-LIKE PEPTIDASE"/>
    <property type="match status" value="1"/>
</dbReference>
<dbReference type="InterPro" id="IPR001577">
    <property type="entry name" value="Peptidase_M8"/>
</dbReference>
<evidence type="ECO:0000256" key="4">
    <source>
        <dbReference type="ARBA" id="ARBA00022801"/>
    </source>
</evidence>
<evidence type="ECO:0000256" key="5">
    <source>
        <dbReference type="ARBA" id="ARBA00022833"/>
    </source>
</evidence>
<keyword evidence="4 8" id="KW-0378">Hydrolase</keyword>
<dbReference type="EnsemblMetazoa" id="CJA39261.1">
    <property type="protein sequence ID" value="CJA39261.1"/>
    <property type="gene ID" value="WBGene00215108"/>
</dbReference>
<dbReference type="PANTHER" id="PTHR10942:SF44">
    <property type="entry name" value="LEISHMANOLYSIN-LIKE PEPTIDASE"/>
    <property type="match status" value="1"/>
</dbReference>
<reference evidence="10" key="1">
    <citation type="submission" date="2010-08" db="EMBL/GenBank/DDBJ databases">
        <authorList>
            <consortium name="Caenorhabditis japonica Sequencing Consortium"/>
            <person name="Wilson R.K."/>
        </authorList>
    </citation>
    <scope>NUCLEOTIDE SEQUENCE [LARGE SCALE GENOMIC DNA]</scope>
    <source>
        <strain evidence="10">DF5081</strain>
    </source>
</reference>
<proteinExistence type="inferred from homology"/>
<keyword evidence="6 7" id="KW-0482">Metalloprotease</keyword>
<dbReference type="AlphaFoldDB" id="A0A8R1ENE2"/>
<evidence type="ECO:0000256" key="1">
    <source>
        <dbReference type="ARBA" id="ARBA00005860"/>
    </source>
</evidence>
<keyword evidence="8" id="KW-0732">Signal</keyword>
<comment type="similarity">
    <text evidence="1 8">Belongs to the peptidase M8 family.</text>
</comment>
<dbReference type="FunFam" id="3.90.132.10:FF:000013">
    <property type="entry name" value="Protein CBG03424"/>
    <property type="match status" value="1"/>
</dbReference>